<feature type="domain" description="PAC" evidence="19">
    <location>
        <begin position="606"/>
        <end position="658"/>
    </location>
</feature>
<dbReference type="InterPro" id="IPR036890">
    <property type="entry name" value="HATPase_C_sf"/>
</dbReference>
<dbReference type="InterPro" id="IPR000014">
    <property type="entry name" value="PAS"/>
</dbReference>
<dbReference type="SUPFAM" id="SSF55785">
    <property type="entry name" value="PYP-like sensor domain (PAS domain)"/>
    <property type="match status" value="6"/>
</dbReference>
<dbReference type="InterPro" id="IPR016132">
    <property type="entry name" value="Phyto_chromo_attachment"/>
</dbReference>
<dbReference type="InterPro" id="IPR025201">
    <property type="entry name" value="KdpD_TM"/>
</dbReference>
<dbReference type="InterPro" id="IPR005467">
    <property type="entry name" value="His_kinase_dom"/>
</dbReference>
<feature type="domain" description="PAC" evidence="19">
    <location>
        <begin position="198"/>
        <end position="250"/>
    </location>
</feature>
<evidence type="ECO:0000256" key="4">
    <source>
        <dbReference type="ARBA" id="ARBA00012438"/>
    </source>
</evidence>
<feature type="transmembrane region" description="Helical" evidence="15">
    <location>
        <begin position="7"/>
        <end position="27"/>
    </location>
</feature>
<evidence type="ECO:0000313" key="21">
    <source>
        <dbReference type="Proteomes" id="UP001153719"/>
    </source>
</evidence>
<keyword evidence="11 15" id="KW-1133">Transmembrane helix</keyword>
<evidence type="ECO:0000256" key="6">
    <source>
        <dbReference type="ARBA" id="ARBA00022679"/>
    </source>
</evidence>
<evidence type="ECO:0000256" key="12">
    <source>
        <dbReference type="ARBA" id="ARBA00023012"/>
    </source>
</evidence>
<feature type="domain" description="PAS" evidence="18">
    <location>
        <begin position="407"/>
        <end position="479"/>
    </location>
</feature>
<dbReference type="Pfam" id="PF08448">
    <property type="entry name" value="PAS_4"/>
    <property type="match status" value="1"/>
</dbReference>
<evidence type="ECO:0000256" key="13">
    <source>
        <dbReference type="ARBA" id="ARBA00023136"/>
    </source>
</evidence>
<evidence type="ECO:0000256" key="10">
    <source>
        <dbReference type="ARBA" id="ARBA00022840"/>
    </source>
</evidence>
<dbReference type="Pfam" id="PF00989">
    <property type="entry name" value="PAS"/>
    <property type="match status" value="2"/>
</dbReference>
<dbReference type="Gene3D" id="1.20.120.620">
    <property type="entry name" value="Backbone structure of the membrane domain of e. Coli histidine kinase receptor kdpd"/>
    <property type="match status" value="1"/>
</dbReference>
<dbReference type="Gene3D" id="3.30.450.20">
    <property type="entry name" value="PAS domain"/>
    <property type="match status" value="6"/>
</dbReference>
<dbReference type="InterPro" id="IPR001610">
    <property type="entry name" value="PAC"/>
</dbReference>
<keyword evidence="5" id="KW-0597">Phosphoprotein</keyword>
<evidence type="ECO:0000259" key="19">
    <source>
        <dbReference type="PROSITE" id="PS50113"/>
    </source>
</evidence>
<keyword evidence="10" id="KW-0067">ATP-binding</keyword>
<dbReference type="GO" id="GO:0000155">
    <property type="term" value="F:phosphorelay sensor kinase activity"/>
    <property type="evidence" value="ECO:0007669"/>
    <property type="project" value="InterPro"/>
</dbReference>
<reference evidence="20" key="1">
    <citation type="submission" date="2020-09" db="EMBL/GenBank/DDBJ databases">
        <authorList>
            <person name="Blom J."/>
        </authorList>
    </citation>
    <scope>NUCLEOTIDE SEQUENCE</scope>
    <source>
        <strain evidence="20">No.713</strain>
    </source>
</reference>
<evidence type="ECO:0000256" key="2">
    <source>
        <dbReference type="ARBA" id="ARBA00004141"/>
    </source>
</evidence>
<feature type="domain" description="PAC" evidence="19">
    <location>
        <begin position="728"/>
        <end position="781"/>
    </location>
</feature>
<dbReference type="KEGG" id="ppsu:NO713_01793"/>
<feature type="domain" description="PAS" evidence="18">
    <location>
        <begin position="534"/>
        <end position="598"/>
    </location>
</feature>
<keyword evidence="14" id="KW-0175">Coiled coil</keyword>
<dbReference type="InterPro" id="IPR036097">
    <property type="entry name" value="HisK_dim/P_sf"/>
</dbReference>
<dbReference type="SMART" id="SM00065">
    <property type="entry name" value="GAF"/>
    <property type="match status" value="1"/>
</dbReference>
<dbReference type="SMART" id="SM00086">
    <property type="entry name" value="PAC"/>
    <property type="match status" value="6"/>
</dbReference>
<keyword evidence="12" id="KW-0902">Two-component regulatory system</keyword>
<dbReference type="InterPro" id="IPR000700">
    <property type="entry name" value="PAS-assoc_C"/>
</dbReference>
<dbReference type="Gene3D" id="2.10.70.100">
    <property type="match status" value="1"/>
</dbReference>
<dbReference type="Gene3D" id="1.10.287.130">
    <property type="match status" value="1"/>
</dbReference>
<dbReference type="PROSITE" id="PS50109">
    <property type="entry name" value="HIS_KIN"/>
    <property type="match status" value="1"/>
</dbReference>
<dbReference type="Pfam" id="PF01590">
    <property type="entry name" value="GAF"/>
    <property type="match status" value="1"/>
</dbReference>
<keyword evidence="7 15" id="KW-0812">Transmembrane</keyword>
<dbReference type="Pfam" id="PF00512">
    <property type="entry name" value="HisKA"/>
    <property type="match status" value="1"/>
</dbReference>
<name>A0A9W4CIL8_9CYAN</name>
<feature type="domain" description="PAC" evidence="19">
    <location>
        <begin position="355"/>
        <end position="406"/>
    </location>
</feature>
<dbReference type="GO" id="GO:0005524">
    <property type="term" value="F:ATP binding"/>
    <property type="evidence" value="ECO:0007669"/>
    <property type="project" value="UniProtKB-KW"/>
</dbReference>
<dbReference type="InterPro" id="IPR029016">
    <property type="entry name" value="GAF-like_dom_sf"/>
</dbReference>
<keyword evidence="21" id="KW-1185">Reference proteome</keyword>
<evidence type="ECO:0000259" key="18">
    <source>
        <dbReference type="PROSITE" id="PS50112"/>
    </source>
</evidence>
<dbReference type="CDD" id="cd00130">
    <property type="entry name" value="PAS"/>
    <property type="match status" value="5"/>
</dbReference>
<dbReference type="InterPro" id="IPR004358">
    <property type="entry name" value="Sig_transdc_His_kin-like_C"/>
</dbReference>
<keyword evidence="9 20" id="KW-0418">Kinase</keyword>
<dbReference type="InterPro" id="IPR003018">
    <property type="entry name" value="GAF"/>
</dbReference>
<evidence type="ECO:0000256" key="9">
    <source>
        <dbReference type="ARBA" id="ARBA00022777"/>
    </source>
</evidence>
<protein>
    <recommendedName>
        <fullName evidence="4">histidine kinase</fullName>
        <ecNumber evidence="4">2.7.13.3</ecNumber>
    </recommendedName>
</protein>
<comment type="subcellular location">
    <subcellularLocation>
        <location evidence="2">Membrane</location>
        <topology evidence="2">Multi-pass membrane protein</topology>
    </subcellularLocation>
</comment>
<dbReference type="InterPro" id="IPR052162">
    <property type="entry name" value="Sensor_kinase/Photoreceptor"/>
</dbReference>
<evidence type="ECO:0000259" key="16">
    <source>
        <dbReference type="PROSITE" id="PS50046"/>
    </source>
</evidence>
<dbReference type="CDD" id="cd00082">
    <property type="entry name" value="HisKA"/>
    <property type="match status" value="1"/>
</dbReference>
<dbReference type="Pfam" id="PF02518">
    <property type="entry name" value="HATPase_c"/>
    <property type="match status" value="1"/>
</dbReference>
<dbReference type="InterPro" id="IPR013656">
    <property type="entry name" value="PAS_4"/>
</dbReference>
<dbReference type="GO" id="GO:0006355">
    <property type="term" value="P:regulation of DNA-templated transcription"/>
    <property type="evidence" value="ECO:0007669"/>
    <property type="project" value="InterPro"/>
</dbReference>
<dbReference type="Pfam" id="PF13493">
    <property type="entry name" value="DUF4118"/>
    <property type="match status" value="1"/>
</dbReference>
<feature type="coiled-coil region" evidence="14">
    <location>
        <begin position="98"/>
        <end position="125"/>
    </location>
</feature>
<dbReference type="GO" id="GO:0016020">
    <property type="term" value="C:membrane"/>
    <property type="evidence" value="ECO:0007669"/>
    <property type="project" value="UniProtKB-SubCell"/>
</dbReference>
<dbReference type="EMBL" id="LR882967">
    <property type="protein sequence ID" value="CAD5938983.1"/>
    <property type="molecule type" value="Genomic_DNA"/>
</dbReference>
<comment type="catalytic activity">
    <reaction evidence="1">
        <text>ATP + protein L-histidine = ADP + protein N-phospho-L-histidine.</text>
        <dbReference type="EC" id="2.7.13.3"/>
    </reaction>
</comment>
<dbReference type="InterPro" id="IPR038318">
    <property type="entry name" value="KdpD_sf"/>
</dbReference>
<dbReference type="FunFam" id="3.30.565.10:FF:000006">
    <property type="entry name" value="Sensor histidine kinase WalK"/>
    <property type="match status" value="1"/>
</dbReference>
<keyword evidence="13 15" id="KW-0472">Membrane</keyword>
<feature type="domain" description="PAC" evidence="19">
    <location>
        <begin position="1046"/>
        <end position="1098"/>
    </location>
</feature>
<organism evidence="20 21">
    <name type="scientific">Planktothrix pseudagardhii</name>
    <dbReference type="NCBI Taxonomy" id="132604"/>
    <lineage>
        <taxon>Bacteria</taxon>
        <taxon>Bacillati</taxon>
        <taxon>Cyanobacteriota</taxon>
        <taxon>Cyanophyceae</taxon>
        <taxon>Oscillatoriophycideae</taxon>
        <taxon>Oscillatoriales</taxon>
        <taxon>Microcoleaceae</taxon>
        <taxon>Planktothrix</taxon>
    </lineage>
</organism>
<dbReference type="SMART" id="SM00387">
    <property type="entry name" value="HATPase_c"/>
    <property type="match status" value="1"/>
</dbReference>
<dbReference type="InterPro" id="IPR003661">
    <property type="entry name" value="HisK_dim/P_dom"/>
</dbReference>
<evidence type="ECO:0000259" key="17">
    <source>
        <dbReference type="PROSITE" id="PS50109"/>
    </source>
</evidence>
<dbReference type="FunFam" id="1.10.287.130:FF:000001">
    <property type="entry name" value="Two-component sensor histidine kinase"/>
    <property type="match status" value="1"/>
</dbReference>
<dbReference type="CDD" id="cd16922">
    <property type="entry name" value="HATPase_EvgS-ArcB-TorS-like"/>
    <property type="match status" value="1"/>
</dbReference>
<dbReference type="SMART" id="SM00091">
    <property type="entry name" value="PAS"/>
    <property type="match status" value="5"/>
</dbReference>
<feature type="domain" description="PAS" evidence="18">
    <location>
        <begin position="972"/>
        <end position="1043"/>
    </location>
</feature>
<dbReference type="PROSITE" id="PS50112">
    <property type="entry name" value="PAS"/>
    <property type="match status" value="3"/>
</dbReference>
<keyword evidence="8" id="KW-0547">Nucleotide-binding</keyword>
<feature type="domain" description="Phytochrome chromophore attachment site" evidence="16">
    <location>
        <begin position="801"/>
        <end position="941"/>
    </location>
</feature>
<dbReference type="PROSITE" id="PS50113">
    <property type="entry name" value="PAC"/>
    <property type="match status" value="6"/>
</dbReference>
<dbReference type="PROSITE" id="PS50046">
    <property type="entry name" value="PHYTOCHROME_2"/>
    <property type="match status" value="1"/>
</dbReference>
<dbReference type="SUPFAM" id="SSF55874">
    <property type="entry name" value="ATPase domain of HSP90 chaperone/DNA topoisomerase II/histidine kinase"/>
    <property type="match status" value="1"/>
</dbReference>
<feature type="domain" description="PAC" evidence="19">
    <location>
        <begin position="481"/>
        <end position="533"/>
    </location>
</feature>
<dbReference type="InterPro" id="IPR013655">
    <property type="entry name" value="PAS_fold_3"/>
</dbReference>
<dbReference type="Gene3D" id="3.30.450.40">
    <property type="match status" value="1"/>
</dbReference>
<dbReference type="PANTHER" id="PTHR43304">
    <property type="entry name" value="PHYTOCHROME-LIKE PROTEIN CPH1"/>
    <property type="match status" value="1"/>
</dbReference>
<accession>A0A9W4CIL8</accession>
<dbReference type="RefSeq" id="WP_254173571.1">
    <property type="nucleotide sequence ID" value="NZ_LR882967.1"/>
</dbReference>
<sequence length="1321" mass="151510">MRLYQRFLPYAVAMSLTAIAFLLSLWLEPLLVRTVGAFFYIAIILSTGYGSFRAGIVAVILSTVAIDYAFIPPKYQFVLTQPQDFLRLGVFLVVALMINLLNSRLVESKKKIERLSQQLAQENAEQLRIALSAAQMGMWDWNILTGELKASPEAEQLSGWVAGTYDQRYETFLARLHPEDVNGFNQAVAQAIQTHQIYQYEYRIIWLDGSIHWVEGRGQTFYNETGQAVRMMGTIINIDERKQTQLDLKKSNIELEQRVLERTGELTQTSHLLEQSETQFQYLVANVPGGIYTIIYAPDGSVRFDYVSPAFCAIFEWESEPILNNSSLIFEQFYLEDIPVYKALLTHSLQTLEPLEHELRIITPSGQLKWVHARAVAHLQADGSIIRYGIVRDISERKQIEESLEKTLQQLSFHIENTPLATVIWDSQMRVQYWSKQAEKILGWTAEEVFGKTMYEWQFIFERDEEMVNRKAQDLFRGQPIICRNRNYRKDGTVIDCEWYNSALLDESGNLVSVLSFAQDITQRNRLEQALKVSEEKYRQIIDLANEGVWIIDAEGYTTFVNPRMAEMLGYTVAEMMDQSLFVFMDEEERAFATAQLEARRQGISEQHDFKFRCKDGSELWCIIGTNPIINEAGQFMGALGMITDISDRKRIEKALLDSEEKFRQMMMGIVEIYPHDIFHLSSNLATTEFFGIESDTLQNHFASEIGVQQEYIEMWLNYYREAECTGVPVKFQYLHRTETTQKWLSATVCPIVNSSTHRTLFSFVVEDITERKHAEEALRQKSRKEELLFSITQAIRQSLDLHAILNNAVTQVRQTLQTDRAAIYQFNPDWSGDFVIESVAPGWLKLVGDQVQKSWEDTYLQDTQGGRFRNKENFIVNDIYTAGLQPCHIELLEQFQAKSYAVFPIFLGETVWGLLAIYQNSTSRQWQSWEIELLQEIASQLSIAIQQSDLYRQLKLELQERKQTEAVLREAERRWRSLLDNVQLIVVELDCNGNINYVNPFLLSLTGYDKTEVLGQSWFEKFCPNEIQDSMQVVFSEILTQNHHPYYRNAILTKSGETRLIAWNNTVLQDLQGKIIGMISIGEDVTERQKIEKIKDEFIGIVSHELRTPLTAIQMSLGLLNTGIYAQKPEKFRRMIEIALLDTKRLVNLVNDILDLERLESGRAILDKTVCNATDLMQQAVDGIQAIASQEQISLVIILSDAEVWVAADAIIQTLTNLLSNAMKFSPAHSTIHLSAEPQADCVLFKVRDHGRGIPTDKLEAIFGRFQQVDGSDSREKGGTGLGLAICRSIIEQHGGRIWAESILNEGSTFFFTLPFPVKF</sequence>
<dbReference type="NCBIfam" id="TIGR00229">
    <property type="entry name" value="sensory_box"/>
    <property type="match status" value="6"/>
</dbReference>
<dbReference type="PANTHER" id="PTHR43304:SF1">
    <property type="entry name" value="PAC DOMAIN-CONTAINING PROTEIN"/>
    <property type="match status" value="1"/>
</dbReference>
<dbReference type="SUPFAM" id="SSF47384">
    <property type="entry name" value="Homodimeric domain of signal transducing histidine kinase"/>
    <property type="match status" value="1"/>
</dbReference>
<comment type="similarity">
    <text evidence="3">In the N-terminal section; belongs to the phytochrome family.</text>
</comment>
<dbReference type="InterPro" id="IPR013767">
    <property type="entry name" value="PAS_fold"/>
</dbReference>
<gene>
    <name evidence="20" type="primary">walK</name>
    <name evidence="20" type="ORF">NO713_01793</name>
</gene>
<keyword evidence="6 20" id="KW-0808">Transferase</keyword>
<evidence type="ECO:0000256" key="7">
    <source>
        <dbReference type="ARBA" id="ARBA00022692"/>
    </source>
</evidence>
<dbReference type="Proteomes" id="UP001153719">
    <property type="component" value="Chromosome"/>
</dbReference>
<evidence type="ECO:0000256" key="8">
    <source>
        <dbReference type="ARBA" id="ARBA00022741"/>
    </source>
</evidence>
<evidence type="ECO:0000256" key="1">
    <source>
        <dbReference type="ARBA" id="ARBA00000085"/>
    </source>
</evidence>
<evidence type="ECO:0000313" key="20">
    <source>
        <dbReference type="EMBL" id="CAD5938983.1"/>
    </source>
</evidence>
<evidence type="ECO:0000256" key="15">
    <source>
        <dbReference type="SAM" id="Phobius"/>
    </source>
</evidence>
<dbReference type="SUPFAM" id="SSF55781">
    <property type="entry name" value="GAF domain-like"/>
    <property type="match status" value="1"/>
</dbReference>
<evidence type="ECO:0000256" key="3">
    <source>
        <dbReference type="ARBA" id="ARBA00006402"/>
    </source>
</evidence>
<evidence type="ECO:0000256" key="5">
    <source>
        <dbReference type="ARBA" id="ARBA00022553"/>
    </source>
</evidence>
<dbReference type="EC" id="2.7.13.3" evidence="4"/>
<dbReference type="SMART" id="SM00388">
    <property type="entry name" value="HisKA"/>
    <property type="match status" value="1"/>
</dbReference>
<evidence type="ECO:0000256" key="11">
    <source>
        <dbReference type="ARBA" id="ARBA00022989"/>
    </source>
</evidence>
<proteinExistence type="inferred from homology"/>
<dbReference type="Gene3D" id="3.30.565.10">
    <property type="entry name" value="Histidine kinase-like ATPase, C-terminal domain"/>
    <property type="match status" value="1"/>
</dbReference>
<evidence type="ECO:0000256" key="14">
    <source>
        <dbReference type="SAM" id="Coils"/>
    </source>
</evidence>
<feature type="transmembrane region" description="Helical" evidence="15">
    <location>
        <begin position="39"/>
        <end position="64"/>
    </location>
</feature>
<dbReference type="PRINTS" id="PR00344">
    <property type="entry name" value="BCTRLSENSOR"/>
</dbReference>
<dbReference type="InterPro" id="IPR003594">
    <property type="entry name" value="HATPase_dom"/>
</dbReference>
<dbReference type="Pfam" id="PF08447">
    <property type="entry name" value="PAS_3"/>
    <property type="match status" value="2"/>
</dbReference>
<dbReference type="InterPro" id="IPR035965">
    <property type="entry name" value="PAS-like_dom_sf"/>
</dbReference>
<feature type="domain" description="Histidine kinase" evidence="17">
    <location>
        <begin position="1102"/>
        <end position="1319"/>
    </location>
</feature>